<dbReference type="HOGENOM" id="CLU_557477_0_0_9"/>
<accession>W6S0Q4</accession>
<keyword evidence="2" id="KW-1185">Reference proteome</keyword>
<evidence type="ECO:0000313" key="2">
    <source>
        <dbReference type="Proteomes" id="UP000019426"/>
    </source>
</evidence>
<dbReference type="AlphaFoldDB" id="W6S0Q4"/>
<proteinExistence type="predicted"/>
<reference evidence="1 2" key="1">
    <citation type="submission" date="2013-11" db="EMBL/GenBank/DDBJ databases">
        <title>Complete genome sequence of Clostridum sp. M2/40.</title>
        <authorList>
            <person name="Wibberg D."/>
            <person name="Puehler A."/>
            <person name="Schlueter A."/>
        </authorList>
    </citation>
    <scope>NUCLEOTIDE SEQUENCE [LARGE SCALE GENOMIC DNA]</scope>
    <source>
        <strain evidence="2">M2/40</strain>
    </source>
</reference>
<gene>
    <name evidence="1" type="ORF">CM240_3374</name>
</gene>
<dbReference type="eggNOG" id="ENOG503266Y">
    <property type="taxonomic scope" value="Bacteria"/>
</dbReference>
<dbReference type="EMBL" id="HG917869">
    <property type="protein sequence ID" value="CDM70491.1"/>
    <property type="molecule type" value="Genomic_DNA"/>
</dbReference>
<organism evidence="1 2">
    <name type="scientific">Clostridium bornimense</name>
    <dbReference type="NCBI Taxonomy" id="1216932"/>
    <lineage>
        <taxon>Bacteria</taxon>
        <taxon>Bacillati</taxon>
        <taxon>Bacillota</taxon>
        <taxon>Clostridia</taxon>
        <taxon>Eubacteriales</taxon>
        <taxon>Clostridiaceae</taxon>
        <taxon>Clostridium</taxon>
    </lineage>
</organism>
<dbReference type="OrthoDB" id="1880086at2"/>
<sequence length="489" mass="56857">MDEFEVKFKKKIDKLFKDSFEEITKSKFDTFYKTLQKDMQDLNSINGEVKFGKLVYSINKTKDRWVTKYIESPLSALNVEVQAAAYLYEKVISKEIDIDKFRSIYGCDSVEELKDRMIKEVEKWKTNKDSLLTSFVGFKKLAKVSIKPAFKNDILKTYYNYINSPESGLKSYEHVTRIPSILGNIGIDTTNTQKFLDKSEINQMESQSSELALTGTIDRLIVSEENQTKILMQLEKQVYLRIANDQESQDLMTQIALIKAVKQLNHLDLKIITHYYTNFYNIVSNDSIGKYISELVNEIGLSDNSNNYKLVIDSLLKIGSIRLEAEYEGRNIKGSLLEVFIDIKNGRKFAEVQLGGFLKTLIIMDSTFNFNKDTFDLLSRDAQQLAIWLQHRRLKNVLDDSKFSEAIAVQYLANAILMRAKDVYKRRDRLSRALEELKVYKLIVKDYEYNSKEYQFIIDYIRLPKEVICNIQNKNFKTGELIEGTILKK</sequence>
<dbReference type="RefSeq" id="WP_044040666.1">
    <property type="nucleotide sequence ID" value="NZ_HG917869.1"/>
</dbReference>
<dbReference type="KEGG" id="clt:CM240_3374"/>
<evidence type="ECO:0000313" key="1">
    <source>
        <dbReference type="EMBL" id="CDM70491.1"/>
    </source>
</evidence>
<dbReference type="Proteomes" id="UP000019426">
    <property type="component" value="Chromosome M2/40_rep2"/>
</dbReference>
<protein>
    <submittedName>
        <fullName evidence="1">Uncharacterized protein</fullName>
    </submittedName>
</protein>
<name>W6S0Q4_9CLOT</name>